<feature type="domain" description="DUF8212" evidence="2">
    <location>
        <begin position="250"/>
        <end position="404"/>
    </location>
</feature>
<comment type="caution">
    <text evidence="3">The sequence shown here is derived from an EMBL/GenBank/DDBJ whole genome shotgun (WGS) entry which is preliminary data.</text>
</comment>
<evidence type="ECO:0000259" key="2">
    <source>
        <dbReference type="Pfam" id="PF26640"/>
    </source>
</evidence>
<dbReference type="InterPro" id="IPR010730">
    <property type="entry name" value="HET"/>
</dbReference>
<dbReference type="PANTHER" id="PTHR10622:SF12">
    <property type="entry name" value="HET DOMAIN-CONTAINING PROTEIN"/>
    <property type="match status" value="1"/>
</dbReference>
<evidence type="ECO:0000313" key="3">
    <source>
        <dbReference type="EMBL" id="KAK1752181.1"/>
    </source>
</evidence>
<reference evidence="3" key="1">
    <citation type="submission" date="2023-06" db="EMBL/GenBank/DDBJ databases">
        <title>Genome-scale phylogeny and comparative genomics of the fungal order Sordariales.</title>
        <authorList>
            <consortium name="Lawrence Berkeley National Laboratory"/>
            <person name="Hensen N."/>
            <person name="Bonometti L."/>
            <person name="Westerberg I."/>
            <person name="Brannstrom I.O."/>
            <person name="Guillou S."/>
            <person name="Cros-Aarteil S."/>
            <person name="Calhoun S."/>
            <person name="Haridas S."/>
            <person name="Kuo A."/>
            <person name="Mondo S."/>
            <person name="Pangilinan J."/>
            <person name="Riley R."/>
            <person name="Labutti K."/>
            <person name="Andreopoulos B."/>
            <person name="Lipzen A."/>
            <person name="Chen C."/>
            <person name="Yanf M."/>
            <person name="Daum C."/>
            <person name="Ng V."/>
            <person name="Clum A."/>
            <person name="Steindorff A."/>
            <person name="Ohm R."/>
            <person name="Martin F."/>
            <person name="Silar P."/>
            <person name="Natvig D."/>
            <person name="Lalanne C."/>
            <person name="Gautier V."/>
            <person name="Ament-Velasquez S.L."/>
            <person name="Kruys A."/>
            <person name="Hutchinson M.I."/>
            <person name="Powell A.J."/>
            <person name="Barry K."/>
            <person name="Miller A.N."/>
            <person name="Grigoriev I.V."/>
            <person name="Debuchy R."/>
            <person name="Gladieux P."/>
            <person name="Thoren M.H."/>
            <person name="Johannesson H."/>
        </authorList>
    </citation>
    <scope>NUCLEOTIDE SEQUENCE</scope>
    <source>
        <strain evidence="3">PSN4</strain>
    </source>
</reference>
<dbReference type="Proteomes" id="UP001239445">
    <property type="component" value="Unassembled WGS sequence"/>
</dbReference>
<protein>
    <submittedName>
        <fullName evidence="3">Heterokaryon incompatibility protein-domain-containing protein</fullName>
    </submittedName>
</protein>
<dbReference type="EMBL" id="MU839840">
    <property type="protein sequence ID" value="KAK1752181.1"/>
    <property type="molecule type" value="Genomic_DNA"/>
</dbReference>
<dbReference type="AlphaFoldDB" id="A0AAJ0BA57"/>
<dbReference type="InterPro" id="IPR058525">
    <property type="entry name" value="DUF8212"/>
</dbReference>
<accession>A0AAJ0BA57</accession>
<evidence type="ECO:0000313" key="4">
    <source>
        <dbReference type="Proteomes" id="UP001239445"/>
    </source>
</evidence>
<organism evidence="3 4">
    <name type="scientific">Echria macrotheca</name>
    <dbReference type="NCBI Taxonomy" id="438768"/>
    <lineage>
        <taxon>Eukaryota</taxon>
        <taxon>Fungi</taxon>
        <taxon>Dikarya</taxon>
        <taxon>Ascomycota</taxon>
        <taxon>Pezizomycotina</taxon>
        <taxon>Sordariomycetes</taxon>
        <taxon>Sordariomycetidae</taxon>
        <taxon>Sordariales</taxon>
        <taxon>Schizotheciaceae</taxon>
        <taxon>Echria</taxon>
    </lineage>
</organism>
<feature type="domain" description="Heterokaryon incompatibility" evidence="1">
    <location>
        <begin position="25"/>
        <end position="115"/>
    </location>
</feature>
<name>A0AAJ0BA57_9PEZI</name>
<keyword evidence="4" id="KW-1185">Reference proteome</keyword>
<dbReference type="Pfam" id="PF26640">
    <property type="entry name" value="DUF8212"/>
    <property type="match status" value="1"/>
</dbReference>
<evidence type="ECO:0000259" key="1">
    <source>
        <dbReference type="Pfam" id="PF06985"/>
    </source>
</evidence>
<sequence>MRLLHTTLFTLKSFITPYHVDGRGYAILSHTWGDDEVLFEDMATPDRRPIAHARKAWDKVQRACEVARELGFEFIWIDTLCIDKSSSAELSEAINSMFEWYALSRVCLAYLADYEDGGRLSGGDKNATNEFLSSRWFERGWTLQELIAPSDVVFYDAGWNQIGQRKSLAQPISEQTGIYRSILTRHLPWDAAPGASYLRVVRQVLMSISVAAKMSWVSQRQTTRPEDMAYCLLGLFDINMPLLYGEGDEKAFLRLQEEIVKHCFDSSILAWRMPQIGEGPGRAWDLASVGPGGRWDWILSPSPEYFACGSEIQNLRDEDGRERGSVHPGGLSMTVLLSPLGSLSKDTALCYTLARSEGIEQGSFEHDGKSKQVSAYLAILNCCADGNYTKRVALLLYKSPTQANTYFRARPDYFIVEMGDEHVMLGPTTNHPIDLSVATPVQLVLATIPMTTWQSQRGYCAYNWETHISDWDLVNVLECKYIRNRLLPPMPVWSKDHPHTHLTDMLWVAMNGYKINGVLLFERPFVDAFFVIWGTPPGDSADAWHPRRWWQRQAGYFCQVVGWSTVMGVYSREAVIRLSRQWHPLTGFQTFNEALLSFVKRDMALRSLSSEWKATWGPRGNEVVVTATVSRQQFLGVEGLVVAVTIGEKTTVTDVAAS</sequence>
<gene>
    <name evidence="3" type="ORF">QBC47DRAFT_68043</name>
</gene>
<dbReference type="Pfam" id="PF06985">
    <property type="entry name" value="HET"/>
    <property type="match status" value="1"/>
</dbReference>
<proteinExistence type="predicted"/>
<dbReference type="PANTHER" id="PTHR10622">
    <property type="entry name" value="HET DOMAIN-CONTAINING PROTEIN"/>
    <property type="match status" value="1"/>
</dbReference>